<reference evidence="2" key="1">
    <citation type="journal article" date="2022" name="bioRxiv">
        <title>Sequencing and chromosome-scale assembly of the giantPleurodeles waltlgenome.</title>
        <authorList>
            <person name="Brown T."/>
            <person name="Elewa A."/>
            <person name="Iarovenko S."/>
            <person name="Subramanian E."/>
            <person name="Araus A.J."/>
            <person name="Petzold A."/>
            <person name="Susuki M."/>
            <person name="Suzuki K.-i.T."/>
            <person name="Hayashi T."/>
            <person name="Toyoda A."/>
            <person name="Oliveira C."/>
            <person name="Osipova E."/>
            <person name="Leigh N.D."/>
            <person name="Simon A."/>
            <person name="Yun M.H."/>
        </authorList>
    </citation>
    <scope>NUCLEOTIDE SEQUENCE</scope>
    <source>
        <strain evidence="2">20211129_DDA</strain>
        <tissue evidence="2">Liver</tissue>
    </source>
</reference>
<organism evidence="2 3">
    <name type="scientific">Pleurodeles waltl</name>
    <name type="common">Iberian ribbed newt</name>
    <dbReference type="NCBI Taxonomy" id="8319"/>
    <lineage>
        <taxon>Eukaryota</taxon>
        <taxon>Metazoa</taxon>
        <taxon>Chordata</taxon>
        <taxon>Craniata</taxon>
        <taxon>Vertebrata</taxon>
        <taxon>Euteleostomi</taxon>
        <taxon>Amphibia</taxon>
        <taxon>Batrachia</taxon>
        <taxon>Caudata</taxon>
        <taxon>Salamandroidea</taxon>
        <taxon>Salamandridae</taxon>
        <taxon>Pleurodelinae</taxon>
        <taxon>Pleurodeles</taxon>
    </lineage>
</organism>
<accession>A0AAV7SFT4</accession>
<evidence type="ECO:0000256" key="1">
    <source>
        <dbReference type="SAM" id="MobiDB-lite"/>
    </source>
</evidence>
<evidence type="ECO:0000313" key="2">
    <source>
        <dbReference type="EMBL" id="KAJ1162313.1"/>
    </source>
</evidence>
<dbReference type="EMBL" id="JANPWB010000008">
    <property type="protein sequence ID" value="KAJ1162313.1"/>
    <property type="molecule type" value="Genomic_DNA"/>
</dbReference>
<evidence type="ECO:0000313" key="3">
    <source>
        <dbReference type="Proteomes" id="UP001066276"/>
    </source>
</evidence>
<keyword evidence="3" id="KW-1185">Reference proteome</keyword>
<protein>
    <submittedName>
        <fullName evidence="2">Uncharacterized protein</fullName>
    </submittedName>
</protein>
<feature type="region of interest" description="Disordered" evidence="1">
    <location>
        <begin position="1"/>
        <end position="80"/>
    </location>
</feature>
<dbReference type="AlphaFoldDB" id="A0AAV7SFT4"/>
<sequence>MHASSFEACHRSRGEGESTQLMEGRCVQAEGSPERKGERREEEKQERTEAWRKAVNLTLDQQRRTTGPRRRTGKAGKQATSLEGRCYTSYVSTCTDSLRG</sequence>
<feature type="compositionally biased region" description="Basic and acidic residues" evidence="1">
    <location>
        <begin position="32"/>
        <end position="52"/>
    </location>
</feature>
<name>A0AAV7SFT4_PLEWA</name>
<gene>
    <name evidence="2" type="ORF">NDU88_002781</name>
</gene>
<comment type="caution">
    <text evidence="2">The sequence shown here is derived from an EMBL/GenBank/DDBJ whole genome shotgun (WGS) entry which is preliminary data.</text>
</comment>
<dbReference type="Proteomes" id="UP001066276">
    <property type="component" value="Chromosome 4_2"/>
</dbReference>
<proteinExistence type="predicted"/>